<feature type="non-terminal residue" evidence="2">
    <location>
        <position position="1"/>
    </location>
</feature>
<accession>A0A699Q771</accession>
<comment type="caution">
    <text evidence="2">The sequence shown here is derived from an EMBL/GenBank/DDBJ whole genome shotgun (WGS) entry which is preliminary data.</text>
</comment>
<gene>
    <name evidence="2" type="ORF">Tci_833855</name>
</gene>
<feature type="compositionally biased region" description="Polar residues" evidence="1">
    <location>
        <begin position="103"/>
        <end position="118"/>
    </location>
</feature>
<evidence type="ECO:0000313" key="2">
    <source>
        <dbReference type="EMBL" id="GFC61885.1"/>
    </source>
</evidence>
<feature type="compositionally biased region" description="Polar residues" evidence="1">
    <location>
        <begin position="235"/>
        <end position="246"/>
    </location>
</feature>
<feature type="region of interest" description="Disordered" evidence="1">
    <location>
        <begin position="1"/>
        <end position="23"/>
    </location>
</feature>
<proteinExistence type="predicted"/>
<protein>
    <submittedName>
        <fullName evidence="2">Uncharacterized protein</fullName>
    </submittedName>
</protein>
<sequence>MFDCDDYLSSGSDESLPPSHIYDRYQSGNGYHVVPPPYTGTFMPPKLDLVFNNAPNDVETDHPAFTVKLSPTKPDQNLSLTNRPSAPIIKDWVFDSEDESETKTPQNVPSFVQSTEQVKSPRPSVQHVENSILAATPKPASLKPISNGKRRNRKACFVCKSLDHLIKDYDYHEKKMAQPTARNHAHRGNHKQYAPMTHQNPQRNVVPAAVLTQSKPVPITVVRPTNSPTKRHINRSPSPKASNSPPRVTAVKAAMVNAAKGLHGKWEWKPECPVLDHVSRNTSESMTLKMFDYNDAL</sequence>
<feature type="region of interest" description="Disordered" evidence="1">
    <location>
        <begin position="221"/>
        <end position="248"/>
    </location>
</feature>
<evidence type="ECO:0000256" key="1">
    <source>
        <dbReference type="SAM" id="MobiDB-lite"/>
    </source>
</evidence>
<reference evidence="2" key="1">
    <citation type="journal article" date="2019" name="Sci. Rep.">
        <title>Draft genome of Tanacetum cinerariifolium, the natural source of mosquito coil.</title>
        <authorList>
            <person name="Yamashiro T."/>
            <person name="Shiraishi A."/>
            <person name="Satake H."/>
            <person name="Nakayama K."/>
        </authorList>
    </citation>
    <scope>NUCLEOTIDE SEQUENCE</scope>
</reference>
<feature type="non-terminal residue" evidence="2">
    <location>
        <position position="297"/>
    </location>
</feature>
<dbReference type="EMBL" id="BKCJ010991554">
    <property type="protein sequence ID" value="GFC61885.1"/>
    <property type="molecule type" value="Genomic_DNA"/>
</dbReference>
<dbReference type="AlphaFoldDB" id="A0A699Q771"/>
<organism evidence="2">
    <name type="scientific">Tanacetum cinerariifolium</name>
    <name type="common">Dalmatian daisy</name>
    <name type="synonym">Chrysanthemum cinerariifolium</name>
    <dbReference type="NCBI Taxonomy" id="118510"/>
    <lineage>
        <taxon>Eukaryota</taxon>
        <taxon>Viridiplantae</taxon>
        <taxon>Streptophyta</taxon>
        <taxon>Embryophyta</taxon>
        <taxon>Tracheophyta</taxon>
        <taxon>Spermatophyta</taxon>
        <taxon>Magnoliopsida</taxon>
        <taxon>eudicotyledons</taxon>
        <taxon>Gunneridae</taxon>
        <taxon>Pentapetalae</taxon>
        <taxon>asterids</taxon>
        <taxon>campanulids</taxon>
        <taxon>Asterales</taxon>
        <taxon>Asteraceae</taxon>
        <taxon>Asteroideae</taxon>
        <taxon>Anthemideae</taxon>
        <taxon>Anthemidinae</taxon>
        <taxon>Tanacetum</taxon>
    </lineage>
</organism>
<name>A0A699Q771_TANCI</name>
<feature type="region of interest" description="Disordered" evidence="1">
    <location>
        <begin position="97"/>
        <end position="124"/>
    </location>
</feature>